<dbReference type="Proteomes" id="UP001209276">
    <property type="component" value="Unassembled WGS sequence"/>
</dbReference>
<dbReference type="SUPFAM" id="SSF53850">
    <property type="entry name" value="Periplasmic binding protein-like II"/>
    <property type="match status" value="1"/>
</dbReference>
<feature type="signal peptide" evidence="5">
    <location>
        <begin position="1"/>
        <end position="27"/>
    </location>
</feature>
<dbReference type="Gene3D" id="3.40.190.10">
    <property type="entry name" value="Periplasmic binding protein-like II"/>
    <property type="match status" value="2"/>
</dbReference>
<evidence type="ECO:0000313" key="9">
    <source>
        <dbReference type="Proteomes" id="UP001209276"/>
    </source>
</evidence>
<reference evidence="7 8" key="1">
    <citation type="submission" date="2019-07" db="EMBL/GenBank/DDBJ databases">
        <title>Paenibacillus thiaminolyticus NRRL B-4156.</title>
        <authorList>
            <person name="Hehnly C."/>
            <person name="Zhang L."/>
        </authorList>
    </citation>
    <scope>NUCLEOTIDE SEQUENCE [LARGE SCALE GENOMIC DNA]</scope>
    <source>
        <strain evidence="7 8">NRRL B-4156</strain>
    </source>
</reference>
<dbReference type="GO" id="GO:0055052">
    <property type="term" value="C:ATP-binding cassette (ABC) transporter complex, substrate-binding subunit-containing"/>
    <property type="evidence" value="ECO:0007669"/>
    <property type="project" value="TreeGrafter"/>
</dbReference>
<dbReference type="Pfam" id="PF13416">
    <property type="entry name" value="SBP_bac_8"/>
    <property type="match status" value="1"/>
</dbReference>
<dbReference type="PANTHER" id="PTHR30061">
    <property type="entry name" value="MALTOSE-BINDING PERIPLASMIC PROTEIN"/>
    <property type="match status" value="1"/>
</dbReference>
<evidence type="ECO:0000256" key="2">
    <source>
        <dbReference type="ARBA" id="ARBA00022448"/>
    </source>
</evidence>
<keyword evidence="2" id="KW-0813">Transport</keyword>
<gene>
    <name evidence="7" type="ORF">FLT43_15285</name>
    <name evidence="6" type="ORF">M5W83_17275</name>
</gene>
<evidence type="ECO:0000313" key="6">
    <source>
        <dbReference type="EMBL" id="MCY9608896.1"/>
    </source>
</evidence>
<dbReference type="InterPro" id="IPR006059">
    <property type="entry name" value="SBP"/>
</dbReference>
<comment type="similarity">
    <text evidence="1">Belongs to the bacterial solute-binding protein 1 family.</text>
</comment>
<dbReference type="EMBL" id="CP041405">
    <property type="protein sequence ID" value="QDM44684.1"/>
    <property type="molecule type" value="Genomic_DNA"/>
</dbReference>
<dbReference type="GO" id="GO:1901982">
    <property type="term" value="F:maltose binding"/>
    <property type="evidence" value="ECO:0007669"/>
    <property type="project" value="TreeGrafter"/>
</dbReference>
<organism evidence="7 8">
    <name type="scientific">Paenibacillus thiaminolyticus</name>
    <name type="common">Bacillus thiaminolyticus</name>
    <dbReference type="NCBI Taxonomy" id="49283"/>
    <lineage>
        <taxon>Bacteria</taxon>
        <taxon>Bacillati</taxon>
        <taxon>Bacillota</taxon>
        <taxon>Bacilli</taxon>
        <taxon>Bacillales</taxon>
        <taxon>Paenibacillaceae</taxon>
        <taxon>Paenibacillus</taxon>
    </lineage>
</organism>
<dbReference type="Proteomes" id="UP000315377">
    <property type="component" value="Chromosome"/>
</dbReference>
<dbReference type="GO" id="GO:0015768">
    <property type="term" value="P:maltose transport"/>
    <property type="evidence" value="ECO:0007669"/>
    <property type="project" value="TreeGrafter"/>
</dbReference>
<dbReference type="GO" id="GO:0042956">
    <property type="term" value="P:maltodextrin transmembrane transport"/>
    <property type="evidence" value="ECO:0007669"/>
    <property type="project" value="TreeGrafter"/>
</dbReference>
<dbReference type="EMBL" id="JAMDMM010000031">
    <property type="protein sequence ID" value="MCY9608896.1"/>
    <property type="molecule type" value="Genomic_DNA"/>
</dbReference>
<dbReference type="PROSITE" id="PS51257">
    <property type="entry name" value="PROKAR_LIPOPROTEIN"/>
    <property type="match status" value="1"/>
</dbReference>
<dbReference type="GeneID" id="76997326"/>
<feature type="region of interest" description="Disordered" evidence="4">
    <location>
        <begin position="36"/>
        <end position="60"/>
    </location>
</feature>
<keyword evidence="3 5" id="KW-0732">Signal</keyword>
<reference evidence="6 9" key="2">
    <citation type="submission" date="2022-05" db="EMBL/GenBank/DDBJ databases">
        <title>Genome Sequencing of Bee-Associated Microbes.</title>
        <authorList>
            <person name="Dunlap C."/>
        </authorList>
    </citation>
    <scope>NUCLEOTIDE SEQUENCE [LARGE SCALE GENOMIC DNA]</scope>
    <source>
        <strain evidence="6 9">NRRL B-14613</strain>
    </source>
</reference>
<evidence type="ECO:0000256" key="4">
    <source>
        <dbReference type="SAM" id="MobiDB-lite"/>
    </source>
</evidence>
<feature type="chain" id="PRO_5042994525" evidence="5">
    <location>
        <begin position="28"/>
        <end position="457"/>
    </location>
</feature>
<dbReference type="PANTHER" id="PTHR30061:SF50">
    <property type="entry name" value="MALTOSE_MALTODEXTRIN-BINDING PERIPLASMIC PROTEIN"/>
    <property type="match status" value="1"/>
</dbReference>
<dbReference type="CDD" id="cd14748">
    <property type="entry name" value="PBP2_UgpB"/>
    <property type="match status" value="1"/>
</dbReference>
<evidence type="ECO:0000313" key="7">
    <source>
        <dbReference type="EMBL" id="QDM44684.1"/>
    </source>
</evidence>
<evidence type="ECO:0000256" key="5">
    <source>
        <dbReference type="SAM" id="SignalP"/>
    </source>
</evidence>
<sequence>MNSKVYRGKRMLSAVLAMMMGTAALLSGCGGTAAGTSSGSGADSQKGGLAPAPAAQTASEPAAGTSVEIDFWYSLGGANGELIEAMTADYNASQDQVFVRPAYQGDYYTNHSKVLAAVAAGNQPDVTMIEVASVGAFADAGVIEPLSPYTQGAETDYIDGLMGNSYWKDELYAIPFNRSTPLLYVNKTLLKEAGLNPEGPKTWAELEEFARKLTKQEGGKTVRYGFSTPIDIWFYEALVFQSGGSILTEDNKQLALLNEAGKAPLEFWSRMIKEGIMKNPPGEKYNAWDVAKQDFVNRQVAMIFTSTGDLKGLKETAGFEVGTAFLPANKDYGAPTGGANLAVLAASSPEKKQAAWKFIQWMTAPEQTIRWSQGSGYMPVSKAALESDTLKEAFVKDPNFKVAIDQLQYGKARPMVPGYKELQEVIMTEIQRVILGQATPDEALQAATDKANKLLRK</sequence>
<name>A0AAP9DV13_PANTH</name>
<dbReference type="RefSeq" id="WP_087444443.1">
    <property type="nucleotide sequence ID" value="NZ_CABMNB010000046.1"/>
</dbReference>
<protein>
    <submittedName>
        <fullName evidence="7">Extracellular solute-binding protein</fullName>
    </submittedName>
</protein>
<dbReference type="AlphaFoldDB" id="A0AAP9DV13"/>
<keyword evidence="9" id="KW-1185">Reference proteome</keyword>
<evidence type="ECO:0000256" key="3">
    <source>
        <dbReference type="ARBA" id="ARBA00022729"/>
    </source>
</evidence>
<evidence type="ECO:0000256" key="1">
    <source>
        <dbReference type="ARBA" id="ARBA00008520"/>
    </source>
</evidence>
<evidence type="ECO:0000313" key="8">
    <source>
        <dbReference type="Proteomes" id="UP000315377"/>
    </source>
</evidence>
<proteinExistence type="inferred from homology"/>
<accession>A0AAP9DV13</accession>